<dbReference type="InterPro" id="IPR004013">
    <property type="entry name" value="PHP_dom"/>
</dbReference>
<dbReference type="EC" id="2.7.7.7" evidence="1"/>
<dbReference type="SUPFAM" id="SSF89550">
    <property type="entry name" value="PHP domain-like"/>
    <property type="match status" value="1"/>
</dbReference>
<keyword evidence="5" id="KW-0235">DNA replication</keyword>
<comment type="catalytic activity">
    <reaction evidence="7">
        <text>DNA(n) + a 2'-deoxyribonucleoside 5'-triphosphate = DNA(n+1) + diphosphate</text>
        <dbReference type="Rhea" id="RHEA:22508"/>
        <dbReference type="Rhea" id="RHEA-COMP:17339"/>
        <dbReference type="Rhea" id="RHEA-COMP:17340"/>
        <dbReference type="ChEBI" id="CHEBI:33019"/>
        <dbReference type="ChEBI" id="CHEBI:61560"/>
        <dbReference type="ChEBI" id="CHEBI:173112"/>
        <dbReference type="EC" id="2.7.7.7"/>
    </reaction>
</comment>
<dbReference type="NCBIfam" id="TIGR00594">
    <property type="entry name" value="polc"/>
    <property type="match status" value="1"/>
</dbReference>
<dbReference type="Pfam" id="PF02811">
    <property type="entry name" value="PHP"/>
    <property type="match status" value="1"/>
</dbReference>
<sequence>MYLNTHSYYSFKYGTMSPNELLEEARTKGVFTLCLTDINSTAGCLEFVREASKYGIRPILGVDFRNHLQQLYIAIARNNEGFQEINEHLSKHLREGSPPIPSGAPQKWQNVTVIYPWEIYRKSLHNLLPHEWVGIKPHEITYLHLQKESLPKNKLVALVTSTFRHKRDYNTHRLLRAIAENALLTKLEPWQLAGDVDHFYSPAELATIYKETPQLLLNAERIAGESGIFFDFSDDRPHQNLKTYTGSETNDFQLISKLCQDGVSYRYGKPTRQIQERINKELETIRAKGFVAYFLINWDILRYARSKDYFYVGRGSGANSIVAYLLHITDVDPIELDLYFERFINLYRTNPPDFDIDFSWRDREDITQYIFNRFPNAALLATYSTFQYKSVARELGKVFGLPSIEIEEMNTSTKSGKVPDQLVQKIMSYSQLIHDFPSHLSIHAGGILIGEKPMTYFTATHLPPKGFPTTMFDMVLAEDVGLYKFDILSQRGLGKIKEAIDIISNNNPADPKIDIHDIKRFKKDERVKELLREGKAIGCFYVESPAMRMLLKKLKVDDYLGLVAASSIIRPGVARSGMMREYILRFRFPERRKDAHRVMMDIMPETYGIMVYQEDVIKVAHMFAGLSLAEADVLRRGMSGKFRSREEFQEVRERFFNNCCEKGYDKKLTEEVWHQIESFAGYAFSKGHSASYAVESYQSLFLKAYYPLEYMVATLNNGGGFYKPELYAHEAKMHGAIIEAPCVNKSENQTTIDGKTITIGLGSVKDLEATTIERVLGSRHKKGLFLSLEDLVSRTGISLDQLTLLLRVGALRYTGKTKQRLLWESHYMFGKMGGAKSKMQEQQLFGLPSIKDFELPALTVDPLDNAFDELDLLGYPLCDPFLLLRDIPFEPVMASQFPAYLGKTVTMLGYLIATKNTSTLKGDAMHFGTFIDQEGNFIDTTHFPQVARKHPFRGKGFYRLTGKVVDEFGFYSLEVSEMEKEALLSSIKMQNA</sequence>
<evidence type="ECO:0000256" key="1">
    <source>
        <dbReference type="ARBA" id="ARBA00012417"/>
    </source>
</evidence>
<evidence type="ECO:0000256" key="5">
    <source>
        <dbReference type="ARBA" id="ARBA00022705"/>
    </source>
</evidence>
<dbReference type="InterPro" id="IPR004805">
    <property type="entry name" value="DnaE2/DnaE/PolC"/>
</dbReference>
<keyword evidence="10" id="KW-1185">Reference proteome</keyword>
<proteinExistence type="predicted"/>
<evidence type="ECO:0000256" key="4">
    <source>
        <dbReference type="ARBA" id="ARBA00022695"/>
    </source>
</evidence>
<dbReference type="InterPro" id="IPR040982">
    <property type="entry name" value="DNA_pol3_finger"/>
</dbReference>
<evidence type="ECO:0000256" key="2">
    <source>
        <dbReference type="ARBA" id="ARBA00019114"/>
    </source>
</evidence>
<protein>
    <recommendedName>
        <fullName evidence="2">DNA polymerase III subunit alpha</fullName>
        <ecNumber evidence="1">2.7.7.7</ecNumber>
    </recommendedName>
</protein>
<evidence type="ECO:0000313" key="9">
    <source>
        <dbReference type="EMBL" id="WOK09232.1"/>
    </source>
</evidence>
<reference evidence="9 10" key="1">
    <citation type="journal article" date="2023" name="Microbiol. Resour. Announc.">
        <title>Complete Genome Sequence of Imperialibacter roseus strain P4T.</title>
        <authorList>
            <person name="Tizabi D.R."/>
            <person name="Bachvaroff T."/>
            <person name="Hill R.T."/>
        </authorList>
    </citation>
    <scope>NUCLEOTIDE SEQUENCE [LARGE SCALE GENOMIC DNA]</scope>
    <source>
        <strain evidence="9 10">P4T</strain>
    </source>
</reference>
<keyword evidence="4 9" id="KW-0548">Nucleotidyltransferase</keyword>
<keyword evidence="3 9" id="KW-0808">Transferase</keyword>
<dbReference type="Pfam" id="PF07733">
    <property type="entry name" value="DNA_pol3_alpha"/>
    <property type="match status" value="1"/>
</dbReference>
<dbReference type="Gene3D" id="1.10.150.870">
    <property type="match status" value="1"/>
</dbReference>
<dbReference type="RefSeq" id="WP_317491852.1">
    <property type="nucleotide sequence ID" value="NZ_CP136051.1"/>
</dbReference>
<evidence type="ECO:0000256" key="7">
    <source>
        <dbReference type="ARBA" id="ARBA00049244"/>
    </source>
</evidence>
<keyword evidence="6" id="KW-0239">DNA-directed DNA polymerase</keyword>
<evidence type="ECO:0000259" key="8">
    <source>
        <dbReference type="SMART" id="SM00481"/>
    </source>
</evidence>
<dbReference type="CDD" id="cd07431">
    <property type="entry name" value="PHP_PolIIIA"/>
    <property type="match status" value="1"/>
</dbReference>
<organism evidence="9 10">
    <name type="scientific">Imperialibacter roseus</name>
    <dbReference type="NCBI Taxonomy" id="1324217"/>
    <lineage>
        <taxon>Bacteria</taxon>
        <taxon>Pseudomonadati</taxon>
        <taxon>Bacteroidota</taxon>
        <taxon>Cytophagia</taxon>
        <taxon>Cytophagales</taxon>
        <taxon>Flammeovirgaceae</taxon>
        <taxon>Imperialibacter</taxon>
    </lineage>
</organism>
<dbReference type="PANTHER" id="PTHR32294:SF0">
    <property type="entry name" value="DNA POLYMERASE III SUBUNIT ALPHA"/>
    <property type="match status" value="1"/>
</dbReference>
<dbReference type="Gene3D" id="3.20.20.140">
    <property type="entry name" value="Metal-dependent hydrolases"/>
    <property type="match status" value="2"/>
</dbReference>
<dbReference type="Pfam" id="PF14579">
    <property type="entry name" value="HHH_6"/>
    <property type="match status" value="1"/>
</dbReference>
<accession>A0ABZ0IZW3</accession>
<gene>
    <name evidence="9" type="primary">dnaE</name>
    <name evidence="9" type="ORF">RT717_11345</name>
</gene>
<feature type="domain" description="Polymerase/histidinol phosphatase N-terminal" evidence="8">
    <location>
        <begin position="1"/>
        <end position="68"/>
    </location>
</feature>
<dbReference type="SMART" id="SM00481">
    <property type="entry name" value="POLIIIAc"/>
    <property type="match status" value="1"/>
</dbReference>
<dbReference type="PANTHER" id="PTHR32294">
    <property type="entry name" value="DNA POLYMERASE III SUBUNIT ALPHA"/>
    <property type="match status" value="1"/>
</dbReference>
<evidence type="ECO:0000256" key="3">
    <source>
        <dbReference type="ARBA" id="ARBA00022679"/>
    </source>
</evidence>
<evidence type="ECO:0000313" key="10">
    <source>
        <dbReference type="Proteomes" id="UP001302349"/>
    </source>
</evidence>
<name>A0ABZ0IZW3_9BACT</name>
<dbReference type="InterPro" id="IPR003141">
    <property type="entry name" value="Pol/His_phosphatase_N"/>
</dbReference>
<dbReference type="Pfam" id="PF17657">
    <property type="entry name" value="DNA_pol3_finger"/>
    <property type="match status" value="1"/>
</dbReference>
<dbReference type="InterPro" id="IPR011708">
    <property type="entry name" value="DNA_pol3_alpha_NTPase_dom"/>
</dbReference>
<dbReference type="Proteomes" id="UP001302349">
    <property type="component" value="Chromosome"/>
</dbReference>
<evidence type="ECO:0000256" key="6">
    <source>
        <dbReference type="ARBA" id="ARBA00022932"/>
    </source>
</evidence>
<dbReference type="GO" id="GO:0003887">
    <property type="term" value="F:DNA-directed DNA polymerase activity"/>
    <property type="evidence" value="ECO:0007669"/>
    <property type="project" value="UniProtKB-EC"/>
</dbReference>
<dbReference type="EMBL" id="CP136051">
    <property type="protein sequence ID" value="WOK09232.1"/>
    <property type="molecule type" value="Genomic_DNA"/>
</dbReference>
<dbReference type="InterPro" id="IPR016195">
    <property type="entry name" value="Pol/histidinol_Pase-like"/>
</dbReference>
<dbReference type="InterPro" id="IPR029460">
    <property type="entry name" value="DNAPol_HHH"/>
</dbReference>